<dbReference type="Proteomes" id="UP001642464">
    <property type="component" value="Unassembled WGS sequence"/>
</dbReference>
<sequence length="181" mass="20997">PQQKLLKDKEIGEIFMHQMRAQFFVDTTIWVAFALQPIVTFHDLETAILKGTDFKHLERGGKFSESGLGNLMYHPMVRHFLLTEKAPGDWPSEFPKITGEQLLHLMVNSWTENFSEKKFENTWSLESALMNAAQHLGLSHFRHIGVYVQREHVVKVVMKQALSRKNRIIKEINKLVKSKAE</sequence>
<gene>
    <name evidence="1" type="ORF">SCF082_LOCUS20254</name>
</gene>
<evidence type="ECO:0000313" key="2">
    <source>
        <dbReference type="Proteomes" id="UP001642464"/>
    </source>
</evidence>
<keyword evidence="2" id="KW-1185">Reference proteome</keyword>
<protein>
    <submittedName>
        <fullName evidence="1">Uncharacterized protein</fullName>
    </submittedName>
</protein>
<feature type="non-terminal residue" evidence="1">
    <location>
        <position position="1"/>
    </location>
</feature>
<accession>A0ABP0L278</accession>
<dbReference type="EMBL" id="CAXAMM010014080">
    <property type="protein sequence ID" value="CAK9032901.1"/>
    <property type="molecule type" value="Genomic_DNA"/>
</dbReference>
<proteinExistence type="predicted"/>
<name>A0ABP0L278_9DINO</name>
<comment type="caution">
    <text evidence="1">The sequence shown here is derived from an EMBL/GenBank/DDBJ whole genome shotgun (WGS) entry which is preliminary data.</text>
</comment>
<reference evidence="1 2" key="1">
    <citation type="submission" date="2024-02" db="EMBL/GenBank/DDBJ databases">
        <authorList>
            <person name="Chen Y."/>
            <person name="Shah S."/>
            <person name="Dougan E. K."/>
            <person name="Thang M."/>
            <person name="Chan C."/>
        </authorList>
    </citation>
    <scope>NUCLEOTIDE SEQUENCE [LARGE SCALE GENOMIC DNA]</scope>
</reference>
<evidence type="ECO:0000313" key="1">
    <source>
        <dbReference type="EMBL" id="CAK9032901.1"/>
    </source>
</evidence>
<feature type="non-terminal residue" evidence="1">
    <location>
        <position position="181"/>
    </location>
</feature>
<organism evidence="1 2">
    <name type="scientific">Durusdinium trenchii</name>
    <dbReference type="NCBI Taxonomy" id="1381693"/>
    <lineage>
        <taxon>Eukaryota</taxon>
        <taxon>Sar</taxon>
        <taxon>Alveolata</taxon>
        <taxon>Dinophyceae</taxon>
        <taxon>Suessiales</taxon>
        <taxon>Symbiodiniaceae</taxon>
        <taxon>Durusdinium</taxon>
    </lineage>
</organism>